<proteinExistence type="predicted"/>
<dbReference type="Proteomes" id="UP000694300">
    <property type="component" value="Unassembled WGS sequence"/>
</dbReference>
<evidence type="ECO:0000313" key="2">
    <source>
        <dbReference type="EMBL" id="MBW0129026.1"/>
    </source>
</evidence>
<name>A0ABS6UAS9_9PSEU</name>
<dbReference type="InterPro" id="IPR041375">
    <property type="entry name" value="VapC45_PIN-like"/>
</dbReference>
<gene>
    <name evidence="2" type="ORF">I4I82_15260</name>
</gene>
<evidence type="ECO:0000313" key="3">
    <source>
        <dbReference type="Proteomes" id="UP000694300"/>
    </source>
</evidence>
<dbReference type="RefSeq" id="WP_218595814.1">
    <property type="nucleotide sequence ID" value="NZ_JADQDE010000060.1"/>
</dbReference>
<accession>A0ABS6UAS9</accession>
<dbReference type="Pfam" id="PF18478">
    <property type="entry name" value="PIN_10"/>
    <property type="match status" value="1"/>
</dbReference>
<evidence type="ECO:0000259" key="1">
    <source>
        <dbReference type="Pfam" id="PF18478"/>
    </source>
</evidence>
<comment type="caution">
    <text evidence="2">The sequence shown here is derived from an EMBL/GenBank/DDBJ whole genome shotgun (WGS) entry which is preliminary data.</text>
</comment>
<keyword evidence="3" id="KW-1185">Reference proteome</keyword>
<dbReference type="EMBL" id="JADQDF010000001">
    <property type="protein sequence ID" value="MBW0129026.1"/>
    <property type="molecule type" value="Genomic_DNA"/>
</dbReference>
<feature type="domain" description="VapC45 PIN like" evidence="1">
    <location>
        <begin position="10"/>
        <end position="95"/>
    </location>
</feature>
<organism evidence="2 3">
    <name type="scientific">Pseudonocardia oceani</name>
    <dbReference type="NCBI Taxonomy" id="2792013"/>
    <lineage>
        <taxon>Bacteria</taxon>
        <taxon>Bacillati</taxon>
        <taxon>Actinomycetota</taxon>
        <taxon>Actinomycetes</taxon>
        <taxon>Pseudonocardiales</taxon>
        <taxon>Pseudonocardiaceae</taxon>
        <taxon>Pseudonocardia</taxon>
    </lineage>
</organism>
<reference evidence="2 3" key="1">
    <citation type="submission" date="2020-11" db="EMBL/GenBank/DDBJ databases">
        <title>Pseudonocardia abyssalis sp. nov. and Pseudonocardia oceani sp. nov., description and phylogenomic analysis of two novel actinomycetes isolated from the deep Southern Ocean.</title>
        <authorList>
            <person name="Parra J."/>
        </authorList>
    </citation>
    <scope>NUCLEOTIDE SEQUENCE [LARGE SCALE GENOMIC DNA]</scope>
    <source>
        <strain evidence="3">KRD185</strain>
    </source>
</reference>
<protein>
    <recommendedName>
        <fullName evidence="1">VapC45 PIN like domain-containing protein</fullName>
    </recommendedName>
</protein>
<sequence>MSTPRRPDTPTFFTDRDLGRLAFPDGLRAAGLTVVTIFEHYGVEESQTVVDDVWLPEAARRGWPVLCCDSKHRKRRRPAERAALLDSGVREFVLNGNVPAAENVARVLQNLPAIVAACRRPGPFVFRVHPSRIERLGLDR</sequence>